<sequence>MFNNSSHFVINGGSYENVSGGRANAHLSCQTYTGPDGRLYALSQRTTTFSPGRPPLPQNSYRHHSSRHHSSRHQSHPVPSSLSPGSGQDTQSQGRATRRNTTEQPQPPNAAHHSFLQTSYSGLRPPTTEPIPPHSPPEPPRESRWVDATQIPLFHGCRNGRVDLNNAMVNNVVGDQINFSTTNISYSYNSYGRRQAHTEREYWRYAKNEDEETELEEADSDTPNDGHAQED</sequence>
<feature type="compositionally biased region" description="Acidic residues" evidence="1">
    <location>
        <begin position="209"/>
        <end position="222"/>
    </location>
</feature>
<organism evidence="2 3">
    <name type="scientific">Paramarasmius palmivorus</name>
    <dbReference type="NCBI Taxonomy" id="297713"/>
    <lineage>
        <taxon>Eukaryota</taxon>
        <taxon>Fungi</taxon>
        <taxon>Dikarya</taxon>
        <taxon>Basidiomycota</taxon>
        <taxon>Agaricomycotina</taxon>
        <taxon>Agaricomycetes</taxon>
        <taxon>Agaricomycetidae</taxon>
        <taxon>Agaricales</taxon>
        <taxon>Marasmiineae</taxon>
        <taxon>Marasmiaceae</taxon>
        <taxon>Paramarasmius</taxon>
    </lineage>
</organism>
<gene>
    <name evidence="2" type="ORF">VNI00_012926</name>
</gene>
<feature type="compositionally biased region" description="Basic residues" evidence="1">
    <location>
        <begin position="61"/>
        <end position="75"/>
    </location>
</feature>
<proteinExistence type="predicted"/>
<evidence type="ECO:0000313" key="3">
    <source>
        <dbReference type="Proteomes" id="UP001383192"/>
    </source>
</evidence>
<feature type="region of interest" description="Disordered" evidence="1">
    <location>
        <begin position="46"/>
        <end position="143"/>
    </location>
</feature>
<protein>
    <submittedName>
        <fullName evidence="2">Uncharacterized protein</fullName>
    </submittedName>
</protein>
<reference evidence="2 3" key="1">
    <citation type="submission" date="2024-01" db="EMBL/GenBank/DDBJ databases">
        <title>A draft genome for a cacao thread blight-causing isolate of Paramarasmius palmivorus.</title>
        <authorList>
            <person name="Baruah I.K."/>
            <person name="Bukari Y."/>
            <person name="Amoako-Attah I."/>
            <person name="Meinhardt L.W."/>
            <person name="Bailey B.A."/>
            <person name="Cohen S.P."/>
        </authorList>
    </citation>
    <scope>NUCLEOTIDE SEQUENCE [LARGE SCALE GENOMIC DNA]</scope>
    <source>
        <strain evidence="2 3">GH-12</strain>
    </source>
</reference>
<evidence type="ECO:0000313" key="2">
    <source>
        <dbReference type="EMBL" id="KAK7032529.1"/>
    </source>
</evidence>
<name>A0AAW0BYQ2_9AGAR</name>
<evidence type="ECO:0000256" key="1">
    <source>
        <dbReference type="SAM" id="MobiDB-lite"/>
    </source>
</evidence>
<dbReference type="EMBL" id="JAYKXP010000063">
    <property type="protein sequence ID" value="KAK7032529.1"/>
    <property type="molecule type" value="Genomic_DNA"/>
</dbReference>
<comment type="caution">
    <text evidence="2">The sequence shown here is derived from an EMBL/GenBank/DDBJ whole genome shotgun (WGS) entry which is preliminary data.</text>
</comment>
<accession>A0AAW0BYQ2</accession>
<feature type="compositionally biased region" description="Polar residues" evidence="1">
    <location>
        <begin position="77"/>
        <end position="95"/>
    </location>
</feature>
<feature type="compositionally biased region" description="Pro residues" evidence="1">
    <location>
        <begin position="127"/>
        <end position="138"/>
    </location>
</feature>
<keyword evidence="3" id="KW-1185">Reference proteome</keyword>
<feature type="region of interest" description="Disordered" evidence="1">
    <location>
        <begin position="208"/>
        <end position="231"/>
    </location>
</feature>
<dbReference type="AlphaFoldDB" id="A0AAW0BYQ2"/>
<dbReference type="Proteomes" id="UP001383192">
    <property type="component" value="Unassembled WGS sequence"/>
</dbReference>